<evidence type="ECO:0000313" key="2">
    <source>
        <dbReference type="Proteomes" id="UP000218334"/>
    </source>
</evidence>
<reference evidence="2" key="1">
    <citation type="journal article" date="2017" name="Nat. Ecol. Evol.">
        <title>Genome expansion and lineage-specific genetic innovations in the forest pathogenic fungi Armillaria.</title>
        <authorList>
            <person name="Sipos G."/>
            <person name="Prasanna A.N."/>
            <person name="Walter M.C."/>
            <person name="O'Connor E."/>
            <person name="Balint B."/>
            <person name="Krizsan K."/>
            <person name="Kiss B."/>
            <person name="Hess J."/>
            <person name="Varga T."/>
            <person name="Slot J."/>
            <person name="Riley R."/>
            <person name="Boka B."/>
            <person name="Rigling D."/>
            <person name="Barry K."/>
            <person name="Lee J."/>
            <person name="Mihaltcheva S."/>
            <person name="LaButti K."/>
            <person name="Lipzen A."/>
            <person name="Waldron R."/>
            <person name="Moloney N.M."/>
            <person name="Sperisen C."/>
            <person name="Kredics L."/>
            <person name="Vagvoelgyi C."/>
            <person name="Patrignani A."/>
            <person name="Fitzpatrick D."/>
            <person name="Nagy I."/>
            <person name="Doyle S."/>
            <person name="Anderson J.B."/>
            <person name="Grigoriev I.V."/>
            <person name="Gueldener U."/>
            <person name="Muensterkoetter M."/>
            <person name="Nagy L.G."/>
        </authorList>
    </citation>
    <scope>NUCLEOTIDE SEQUENCE [LARGE SCALE GENOMIC DNA]</scope>
    <source>
        <strain evidence="2">28-4</strain>
    </source>
</reference>
<name>A0A2H3C029_9AGAR</name>
<keyword evidence="2" id="KW-1185">Reference proteome</keyword>
<proteinExistence type="predicted"/>
<gene>
    <name evidence="1" type="ORF">ARMSODRAFT_974667</name>
</gene>
<evidence type="ECO:0000313" key="1">
    <source>
        <dbReference type="EMBL" id="PBK70187.1"/>
    </source>
</evidence>
<sequence length="261" mass="28471">MLKAMTIAIIEYLHFDFDVTCKDWVEGYRLKPPTATSTHQDSSRQEHVEDDISHRISITKALTISHKAPSEADAAMIIGKEHPTRTRSGYAMEFSRSFDIPMNIVTAQGIEPRGSPQEAGVGPRYGARIKGYSRCDNQIAKVLSHRSKKAMTAAAVDYLTLLLGAVITGQITAVTCLKFNASMNPGKHGHSNGGFCMSMSTCTLPAPTLGFYHKLGFFLAACGSITIIPDYRLVKYSGAAQDAQDAIYYKPNISLSDKCIA</sequence>
<dbReference type="Proteomes" id="UP000218334">
    <property type="component" value="Unassembled WGS sequence"/>
</dbReference>
<accession>A0A2H3C029</accession>
<organism evidence="1 2">
    <name type="scientific">Armillaria solidipes</name>
    <dbReference type="NCBI Taxonomy" id="1076256"/>
    <lineage>
        <taxon>Eukaryota</taxon>
        <taxon>Fungi</taxon>
        <taxon>Dikarya</taxon>
        <taxon>Basidiomycota</taxon>
        <taxon>Agaricomycotina</taxon>
        <taxon>Agaricomycetes</taxon>
        <taxon>Agaricomycetidae</taxon>
        <taxon>Agaricales</taxon>
        <taxon>Marasmiineae</taxon>
        <taxon>Physalacriaceae</taxon>
        <taxon>Armillaria</taxon>
    </lineage>
</organism>
<dbReference type="EMBL" id="KZ293427">
    <property type="protein sequence ID" value="PBK70187.1"/>
    <property type="molecule type" value="Genomic_DNA"/>
</dbReference>
<protein>
    <submittedName>
        <fullName evidence="1">Uncharacterized protein</fullName>
    </submittedName>
</protein>
<dbReference type="AlphaFoldDB" id="A0A2H3C029"/>